<dbReference type="Pfam" id="PF13517">
    <property type="entry name" value="FG-GAP_3"/>
    <property type="match status" value="1"/>
</dbReference>
<keyword evidence="1" id="KW-0732">Signal</keyword>
<dbReference type="Gene3D" id="2.40.128.340">
    <property type="match status" value="1"/>
</dbReference>
<dbReference type="Pfam" id="PF05257">
    <property type="entry name" value="CHAP"/>
    <property type="match status" value="1"/>
</dbReference>
<feature type="non-terminal residue" evidence="4">
    <location>
        <position position="1"/>
    </location>
</feature>
<feature type="domain" description="Peptidase C51" evidence="2">
    <location>
        <begin position="323"/>
        <end position="453"/>
    </location>
</feature>
<evidence type="ECO:0000313" key="4">
    <source>
        <dbReference type="EMBL" id="MBE9119010.1"/>
    </source>
</evidence>
<dbReference type="Gene3D" id="3.90.1720.10">
    <property type="entry name" value="endopeptidase domain like (from Nostoc punctiforme)"/>
    <property type="match status" value="1"/>
</dbReference>
<dbReference type="SUPFAM" id="SSF51110">
    <property type="entry name" value="alpha-D-mannose-specific plant lectins"/>
    <property type="match status" value="1"/>
</dbReference>
<dbReference type="InterPro" id="IPR007921">
    <property type="entry name" value="CHAP_dom"/>
</dbReference>
<dbReference type="PROSITE" id="PS50911">
    <property type="entry name" value="CHAP"/>
    <property type="match status" value="1"/>
</dbReference>
<protein>
    <submittedName>
        <fullName evidence="4">CHAP domain-containing protein</fullName>
    </submittedName>
</protein>
<dbReference type="EMBL" id="JADEWZ010000073">
    <property type="protein sequence ID" value="MBE9119010.1"/>
    <property type="molecule type" value="Genomic_DNA"/>
</dbReference>
<dbReference type="InterPro" id="IPR036426">
    <property type="entry name" value="Bulb-type_lectin_dom_sf"/>
</dbReference>
<dbReference type="AlphaFoldDB" id="A0A8J7JFU3"/>
<dbReference type="Proteomes" id="UP000654482">
    <property type="component" value="Unassembled WGS sequence"/>
</dbReference>
<dbReference type="SMART" id="SM00108">
    <property type="entry name" value="B_lectin"/>
    <property type="match status" value="1"/>
</dbReference>
<feature type="domain" description="Bulb-type lectin" evidence="3">
    <location>
        <begin position="178"/>
        <end position="285"/>
    </location>
</feature>
<evidence type="ECO:0000313" key="5">
    <source>
        <dbReference type="Proteomes" id="UP000654482"/>
    </source>
</evidence>
<dbReference type="PROSITE" id="PS50927">
    <property type="entry name" value="BULB_LECTIN"/>
    <property type="match status" value="1"/>
</dbReference>
<dbReference type="InterPro" id="IPR028994">
    <property type="entry name" value="Integrin_alpha_N"/>
</dbReference>
<reference evidence="4" key="1">
    <citation type="submission" date="2020-10" db="EMBL/GenBank/DDBJ databases">
        <authorList>
            <person name="Castelo-Branco R."/>
            <person name="Eusebio N."/>
            <person name="Adriana R."/>
            <person name="Vieira A."/>
            <person name="Brugerolle De Fraissinette N."/>
            <person name="Rezende De Castro R."/>
            <person name="Schneider M.P."/>
            <person name="Vasconcelos V."/>
            <person name="Leao P.N."/>
        </authorList>
    </citation>
    <scope>NUCLEOTIDE SEQUENCE</scope>
    <source>
        <strain evidence="4">LEGE 07157</strain>
    </source>
</reference>
<organism evidence="4 5">
    <name type="scientific">Lusitaniella coriacea LEGE 07157</name>
    <dbReference type="NCBI Taxonomy" id="945747"/>
    <lineage>
        <taxon>Bacteria</taxon>
        <taxon>Bacillati</taxon>
        <taxon>Cyanobacteriota</taxon>
        <taxon>Cyanophyceae</taxon>
        <taxon>Spirulinales</taxon>
        <taxon>Lusitaniellaceae</taxon>
        <taxon>Lusitaniella</taxon>
    </lineage>
</organism>
<evidence type="ECO:0000256" key="1">
    <source>
        <dbReference type="ARBA" id="ARBA00022729"/>
    </source>
</evidence>
<keyword evidence="5" id="KW-1185">Reference proteome</keyword>
<evidence type="ECO:0000259" key="2">
    <source>
        <dbReference type="PROSITE" id="PS50911"/>
    </source>
</evidence>
<dbReference type="Gene3D" id="2.90.10.10">
    <property type="entry name" value="Bulb-type lectin domain"/>
    <property type="match status" value="2"/>
</dbReference>
<evidence type="ECO:0000259" key="3">
    <source>
        <dbReference type="PROSITE" id="PS50927"/>
    </source>
</evidence>
<dbReference type="RefSeq" id="WP_194032102.1">
    <property type="nucleotide sequence ID" value="NZ_JADEWZ010000073.1"/>
</dbReference>
<dbReference type="SUPFAM" id="SSF54001">
    <property type="entry name" value="Cysteine proteinases"/>
    <property type="match status" value="1"/>
</dbReference>
<dbReference type="InterPro" id="IPR038765">
    <property type="entry name" value="Papain-like_cys_pep_sf"/>
</dbReference>
<proteinExistence type="predicted"/>
<accession>A0A8J7JFU3</accession>
<dbReference type="SUPFAM" id="SSF69318">
    <property type="entry name" value="Integrin alpha N-terminal domain"/>
    <property type="match status" value="1"/>
</dbReference>
<gene>
    <name evidence="4" type="ORF">IQ249_24275</name>
</gene>
<sequence>LRQEKGSFASADTHRMLETFLSNGDGTFRKAWQADDFAMNGDLTDLLVGDFNGDGKTDFLRQEHGVWDDDSFNTSNLFLSNGDGTFRQMNLPENFDLKGDLTHLHMSDFNGDGKTDFLRQEKGDWDNDAFNTANAFLSLGNGSFQKVVLPEGFHLSSDNGTKLYTNNARPWEDDNIILKANSNNLTFHRGQEWLTPTGYKFVFQDDGNLVLYTPQGKPIWATGTDNTTADVFAVQTDGNVVLYDRGKPIWATDTAGHAGAYFMIQGDGNLVVYSSDNKPLFNTGTDGGRTGTFAASPEWLNKHNPQPQPQPQPPVQLHPILSYAEFSNWRNWAEYTSRNPFPSKGKNCTWYAHGRMMQLGYSEYALDSMWGNAGTWDNTAGRGAVVTGTPQVPCIAVWEIGVGGAGSVGHVGVVERVNADGSILISESNWAGTAYNTRTIYPGSRSWPSKFITIPKA</sequence>
<dbReference type="InterPro" id="IPR013517">
    <property type="entry name" value="FG-GAP"/>
</dbReference>
<dbReference type="InterPro" id="IPR001480">
    <property type="entry name" value="Bulb-type_lectin_dom"/>
</dbReference>
<comment type="caution">
    <text evidence="4">The sequence shown here is derived from an EMBL/GenBank/DDBJ whole genome shotgun (WGS) entry which is preliminary data.</text>
</comment>
<name>A0A8J7JFU3_9CYAN</name>